<keyword evidence="2" id="KW-1185">Reference proteome</keyword>
<protein>
    <submittedName>
        <fullName evidence="1">Uncharacterized protein</fullName>
    </submittedName>
</protein>
<dbReference type="EMBL" id="LN885086">
    <property type="protein sequence ID" value="CUQ68263.1"/>
    <property type="molecule type" value="Genomic_DNA"/>
</dbReference>
<proteinExistence type="predicted"/>
<organism evidence="1 2">
    <name type="scientific">Candidatus Nitrospira inopinata</name>
    <dbReference type="NCBI Taxonomy" id="1715989"/>
    <lineage>
        <taxon>Bacteria</taxon>
        <taxon>Pseudomonadati</taxon>
        <taxon>Nitrospirota</taxon>
        <taxon>Nitrospiria</taxon>
        <taxon>Nitrospirales</taxon>
        <taxon>Nitrospiraceae</taxon>
        <taxon>Nitrospira</taxon>
    </lineage>
</organism>
<name>A0A0S4KV33_9BACT</name>
<dbReference type="STRING" id="1715989.NITINOP_3291"/>
<evidence type="ECO:0000313" key="1">
    <source>
        <dbReference type="EMBL" id="CUQ68263.1"/>
    </source>
</evidence>
<evidence type="ECO:0000313" key="2">
    <source>
        <dbReference type="Proteomes" id="UP000066284"/>
    </source>
</evidence>
<dbReference type="AlphaFoldDB" id="A0A0S4KV33"/>
<sequence length="35" mass="4126">MQTSQLLNHSRDFLLVDKHASYVTRLPWLQPIEST</sequence>
<dbReference type="Proteomes" id="UP000066284">
    <property type="component" value="Chromosome 1"/>
</dbReference>
<dbReference type="KEGG" id="nio:NITINOP_3291"/>
<accession>A0A0S4KV33</accession>
<gene>
    <name evidence="1" type="ORF">NITINOP_3291</name>
</gene>
<reference evidence="2" key="1">
    <citation type="submission" date="2015-09" db="EMBL/GenBank/DDBJ databases">
        <authorList>
            <person name="Daims H."/>
        </authorList>
    </citation>
    <scope>NUCLEOTIDE SEQUENCE [LARGE SCALE GENOMIC DNA]</scope>
</reference>